<accession>A0A6A3Q0N3</accession>
<dbReference type="EMBL" id="QXGC01004622">
    <property type="protein sequence ID" value="KAE9168505.1"/>
    <property type="molecule type" value="Genomic_DNA"/>
</dbReference>
<evidence type="ECO:0000313" key="1">
    <source>
        <dbReference type="EMBL" id="KAE9066511.1"/>
    </source>
</evidence>
<evidence type="ECO:0000313" key="4">
    <source>
        <dbReference type="Proteomes" id="UP000476176"/>
    </source>
</evidence>
<evidence type="ECO:0000313" key="3">
    <source>
        <dbReference type="Proteomes" id="UP000441208"/>
    </source>
</evidence>
<reference evidence="1 3" key="1">
    <citation type="submission" date="2018-08" db="EMBL/GenBank/DDBJ databases">
        <title>Genomic investigation of the strawberry pathogen Phytophthora fragariae indicates pathogenicity is determined by transcriptional variation in three key races.</title>
        <authorList>
            <person name="Adams T.M."/>
            <person name="Armitage A.D."/>
            <person name="Sobczyk M.K."/>
            <person name="Bates H.J."/>
            <person name="Dunwell J.M."/>
            <person name="Nellist C.F."/>
            <person name="Harrison R.J."/>
        </authorList>
    </citation>
    <scope>NUCLEOTIDE SEQUENCE [LARGE SCALE GENOMIC DNA]</scope>
    <source>
        <strain evidence="2 4">BC-23</strain>
        <strain evidence="1 3">NOV-71</strain>
    </source>
</reference>
<dbReference type="Proteomes" id="UP000476176">
    <property type="component" value="Unassembled WGS sequence"/>
</dbReference>
<evidence type="ECO:0000313" key="2">
    <source>
        <dbReference type="EMBL" id="KAE9168505.1"/>
    </source>
</evidence>
<comment type="caution">
    <text evidence="1">The sequence shown here is derived from an EMBL/GenBank/DDBJ whole genome shotgun (WGS) entry which is preliminary data.</text>
</comment>
<protein>
    <submittedName>
        <fullName evidence="1">Uncharacterized protein</fullName>
    </submittedName>
</protein>
<proteinExistence type="predicted"/>
<name>A0A6A3Q0N3_9STRA</name>
<dbReference type="EMBL" id="QXFZ01003909">
    <property type="protein sequence ID" value="KAE9066511.1"/>
    <property type="molecule type" value="Genomic_DNA"/>
</dbReference>
<sequence length="179" mass="20868">MQPVAFSLAAVMEVERQKDREVLTNDTEGINVDNVDELARLMNIVEPELGFHYFSTRNNTREPTNVFEVHWRGIEVDAVSGKTTCRYCENYYESYLFTRFLNRLSREHFTAHCTDVYQPLKKFMLQHLEHVRYVRPPRGWNENDKSVYGFKRPFMELVAGFTSAGVLVGVRLVAQDVPL</sequence>
<dbReference type="Proteomes" id="UP000441208">
    <property type="component" value="Unassembled WGS sequence"/>
</dbReference>
<dbReference type="AlphaFoldDB" id="A0A6A3Q0N3"/>
<organism evidence="1 3">
    <name type="scientific">Phytophthora fragariae</name>
    <dbReference type="NCBI Taxonomy" id="53985"/>
    <lineage>
        <taxon>Eukaryota</taxon>
        <taxon>Sar</taxon>
        <taxon>Stramenopiles</taxon>
        <taxon>Oomycota</taxon>
        <taxon>Peronosporomycetes</taxon>
        <taxon>Peronosporales</taxon>
        <taxon>Peronosporaceae</taxon>
        <taxon>Phytophthora</taxon>
    </lineage>
</organism>
<gene>
    <name evidence="2" type="ORF">PF004_g28485</name>
    <name evidence="1" type="ORF">PF007_g28429</name>
</gene>